<comment type="caution">
    <text evidence="1">The sequence shown here is derived from an EMBL/GenBank/DDBJ whole genome shotgun (WGS) entry which is preliminary data.</text>
</comment>
<proteinExistence type="predicted"/>
<name>A0ABT1ZL68_9BURK</name>
<protein>
    <submittedName>
        <fullName evidence="1">Uncharacterized protein</fullName>
    </submittedName>
</protein>
<keyword evidence="2" id="KW-1185">Reference proteome</keyword>
<dbReference type="RefSeq" id="WP_258815316.1">
    <property type="nucleotide sequence ID" value="NZ_JANUGW010000002.1"/>
</dbReference>
<evidence type="ECO:0000313" key="2">
    <source>
        <dbReference type="Proteomes" id="UP001204151"/>
    </source>
</evidence>
<accession>A0ABT1ZL68</accession>
<sequence>MVRYLGVLREPQLQHPETISDLPPFALRQTLEALLRTGWMKTFEYDADDAWVDYARVDLRRGRSKLRLEWDLDTGGTVAGPRAILNELHVLDPWTQMRHAH</sequence>
<dbReference type="Proteomes" id="UP001204151">
    <property type="component" value="Unassembled WGS sequence"/>
</dbReference>
<gene>
    <name evidence="1" type="ORF">NX784_03560</name>
</gene>
<evidence type="ECO:0000313" key="1">
    <source>
        <dbReference type="EMBL" id="MCS0580660.1"/>
    </source>
</evidence>
<dbReference type="EMBL" id="JANUGW010000002">
    <property type="protein sequence ID" value="MCS0580660.1"/>
    <property type="molecule type" value="Genomic_DNA"/>
</dbReference>
<reference evidence="1 2" key="1">
    <citation type="submission" date="2022-08" db="EMBL/GenBank/DDBJ databases">
        <title>Reclassification of Massilia species as members of the genera Telluria, Duganella, Pseudoduganella, Mokoshia gen. nov. and Zemynaea gen. nov. using orthogonal and non-orthogonal genome-based approaches.</title>
        <authorList>
            <person name="Bowman J.P."/>
        </authorList>
    </citation>
    <scope>NUCLEOTIDE SEQUENCE [LARGE SCALE GENOMIC DNA]</scope>
    <source>
        <strain evidence="1 2">JCM 31316</strain>
    </source>
</reference>
<organism evidence="1 2">
    <name type="scientific">Massilia pinisoli</name>
    <dbReference type="NCBI Taxonomy" id="1772194"/>
    <lineage>
        <taxon>Bacteria</taxon>
        <taxon>Pseudomonadati</taxon>
        <taxon>Pseudomonadota</taxon>
        <taxon>Betaproteobacteria</taxon>
        <taxon>Burkholderiales</taxon>
        <taxon>Oxalobacteraceae</taxon>
        <taxon>Telluria group</taxon>
        <taxon>Massilia</taxon>
    </lineage>
</organism>